<dbReference type="InterPro" id="IPR036673">
    <property type="entry name" value="Cyanovirin-N_sf"/>
</dbReference>
<gene>
    <name evidence="3" type="ORF">B0T20DRAFT_359432</name>
</gene>
<accession>A0AAE0P9M6</accession>
<organism evidence="3 4">
    <name type="scientific">Sordaria brevicollis</name>
    <dbReference type="NCBI Taxonomy" id="83679"/>
    <lineage>
        <taxon>Eukaryota</taxon>
        <taxon>Fungi</taxon>
        <taxon>Dikarya</taxon>
        <taxon>Ascomycota</taxon>
        <taxon>Pezizomycotina</taxon>
        <taxon>Sordariomycetes</taxon>
        <taxon>Sordariomycetidae</taxon>
        <taxon>Sordariales</taxon>
        <taxon>Sordariaceae</taxon>
        <taxon>Sordaria</taxon>
    </lineage>
</organism>
<feature type="domain" description="Cyanovirin-N" evidence="2">
    <location>
        <begin position="63"/>
        <end position="151"/>
    </location>
</feature>
<proteinExistence type="predicted"/>
<sequence length="162" mass="17796">MLNILPKLVFAALLFMGLAHGLVIEPVGDVTDTFEPTGHNETAFGGCTRWYMKPGTHPLDMDFIADCQNDDGSYSTSRQYLGQCIGNVDGYLIMKDNGWFGSTCGDCWLGPDPNGNLGLFTWLHCSCYDGLKWGYSYINLDAIISNYHGVLSCLGHIAVVEK</sequence>
<feature type="signal peptide" evidence="1">
    <location>
        <begin position="1"/>
        <end position="21"/>
    </location>
</feature>
<keyword evidence="4" id="KW-1185">Reference proteome</keyword>
<reference evidence="3" key="2">
    <citation type="submission" date="2023-07" db="EMBL/GenBank/DDBJ databases">
        <authorList>
            <consortium name="Lawrence Berkeley National Laboratory"/>
            <person name="Haridas S."/>
            <person name="Hensen N."/>
            <person name="Bonometti L."/>
            <person name="Westerberg I."/>
            <person name="Brannstrom I.O."/>
            <person name="Guillou S."/>
            <person name="Cros-Aarteil S."/>
            <person name="Calhoun S."/>
            <person name="Kuo A."/>
            <person name="Mondo S."/>
            <person name="Pangilinan J."/>
            <person name="Riley R."/>
            <person name="LaButti K."/>
            <person name="Andreopoulos B."/>
            <person name="Lipzen A."/>
            <person name="Chen C."/>
            <person name="Yanf M."/>
            <person name="Daum C."/>
            <person name="Ng V."/>
            <person name="Clum A."/>
            <person name="Steindorff A."/>
            <person name="Ohm R."/>
            <person name="Martin F."/>
            <person name="Silar P."/>
            <person name="Natvig D."/>
            <person name="Lalanne C."/>
            <person name="Gautier V."/>
            <person name="Ament-velasquez S.L."/>
            <person name="Kruys A."/>
            <person name="Hutchinson M.I."/>
            <person name="Powell A.J."/>
            <person name="Barry K."/>
            <person name="Miller A.N."/>
            <person name="Grigoriev I.V."/>
            <person name="Debuchy R."/>
            <person name="Gladieux P."/>
            <person name="Thoren M.H."/>
            <person name="Johannesson H."/>
        </authorList>
    </citation>
    <scope>NUCLEOTIDE SEQUENCE</scope>
    <source>
        <strain evidence="3">FGSC 1904</strain>
    </source>
</reference>
<name>A0AAE0P9M6_SORBR</name>
<evidence type="ECO:0000313" key="4">
    <source>
        <dbReference type="Proteomes" id="UP001281003"/>
    </source>
</evidence>
<feature type="chain" id="PRO_5042149583" description="Cyanovirin-N domain-containing protein" evidence="1">
    <location>
        <begin position="22"/>
        <end position="162"/>
    </location>
</feature>
<dbReference type="Gene3D" id="2.30.60.10">
    <property type="entry name" value="Cyanovirin-N"/>
    <property type="match status" value="1"/>
</dbReference>
<evidence type="ECO:0000256" key="1">
    <source>
        <dbReference type="SAM" id="SignalP"/>
    </source>
</evidence>
<protein>
    <recommendedName>
        <fullName evidence="2">Cyanovirin-N domain-containing protein</fullName>
    </recommendedName>
</protein>
<evidence type="ECO:0000313" key="3">
    <source>
        <dbReference type="EMBL" id="KAK3395732.1"/>
    </source>
</evidence>
<comment type="caution">
    <text evidence="3">The sequence shown here is derived from an EMBL/GenBank/DDBJ whole genome shotgun (WGS) entry which is preliminary data.</text>
</comment>
<reference evidence="3" key="1">
    <citation type="journal article" date="2023" name="Mol. Phylogenet. Evol.">
        <title>Genome-scale phylogeny and comparative genomics of the fungal order Sordariales.</title>
        <authorList>
            <person name="Hensen N."/>
            <person name="Bonometti L."/>
            <person name="Westerberg I."/>
            <person name="Brannstrom I.O."/>
            <person name="Guillou S."/>
            <person name="Cros-Aarteil S."/>
            <person name="Calhoun S."/>
            <person name="Haridas S."/>
            <person name="Kuo A."/>
            <person name="Mondo S."/>
            <person name="Pangilinan J."/>
            <person name="Riley R."/>
            <person name="LaButti K."/>
            <person name="Andreopoulos B."/>
            <person name="Lipzen A."/>
            <person name="Chen C."/>
            <person name="Yan M."/>
            <person name="Daum C."/>
            <person name="Ng V."/>
            <person name="Clum A."/>
            <person name="Steindorff A."/>
            <person name="Ohm R.A."/>
            <person name="Martin F."/>
            <person name="Silar P."/>
            <person name="Natvig D.O."/>
            <person name="Lalanne C."/>
            <person name="Gautier V."/>
            <person name="Ament-Velasquez S.L."/>
            <person name="Kruys A."/>
            <person name="Hutchinson M.I."/>
            <person name="Powell A.J."/>
            <person name="Barry K."/>
            <person name="Miller A.N."/>
            <person name="Grigoriev I.V."/>
            <person name="Debuchy R."/>
            <person name="Gladieux P."/>
            <person name="Hiltunen Thoren M."/>
            <person name="Johannesson H."/>
        </authorList>
    </citation>
    <scope>NUCLEOTIDE SEQUENCE</scope>
    <source>
        <strain evidence="3">FGSC 1904</strain>
    </source>
</reference>
<dbReference type="AlphaFoldDB" id="A0AAE0P9M6"/>
<dbReference type="Pfam" id="PF08881">
    <property type="entry name" value="CVNH"/>
    <property type="match status" value="1"/>
</dbReference>
<dbReference type="InterPro" id="IPR011058">
    <property type="entry name" value="Cyanovirin-N"/>
</dbReference>
<dbReference type="Proteomes" id="UP001281003">
    <property type="component" value="Unassembled WGS sequence"/>
</dbReference>
<dbReference type="SUPFAM" id="SSF51322">
    <property type="entry name" value="Cyanovirin-N"/>
    <property type="match status" value="1"/>
</dbReference>
<evidence type="ECO:0000259" key="2">
    <source>
        <dbReference type="Pfam" id="PF08881"/>
    </source>
</evidence>
<dbReference type="EMBL" id="JAUTDP010000010">
    <property type="protein sequence ID" value="KAK3395732.1"/>
    <property type="molecule type" value="Genomic_DNA"/>
</dbReference>
<keyword evidence="1" id="KW-0732">Signal</keyword>